<gene>
    <name evidence="1" type="ORF">C4B59_17130</name>
</gene>
<comment type="caution">
    <text evidence="1">The sequence shown here is derived from an EMBL/GenBank/DDBJ whole genome shotgun (WGS) entry which is preliminary data.</text>
</comment>
<sequence length="212" mass="24595">MASKYSDVAVRFSEEDKLGFKDYADGVIDIIENISKEDTPFTIGIFGSWGSGKSSFMQIMENILQSMSYETVFFRSWEYGNEEKPWIPFMIKVVDKLFEEEIDKKKLIRNIFLFSTDVVLQTYSQGRMSTGGILNSIRKVRKTTPFREWSDEDAKVVIERVTKIKEFKNSITRISVNQNRLTFYHHGVSVFCGVWCSIIETNQIDIHIMGYA</sequence>
<dbReference type="EMBL" id="PQXF01000112">
    <property type="protein sequence ID" value="PXF56286.1"/>
    <property type="molecule type" value="Genomic_DNA"/>
</dbReference>
<organism evidence="1 2">
    <name type="scientific">Candidatus Methanogaster sp</name>
    <dbReference type="NCBI Taxonomy" id="3386292"/>
    <lineage>
        <taxon>Archaea</taxon>
        <taxon>Methanobacteriati</taxon>
        <taxon>Methanobacteriota</taxon>
        <taxon>Stenosarchaea group</taxon>
        <taxon>Methanomicrobia</taxon>
        <taxon>Methanosarcinales</taxon>
        <taxon>ANME-2 cluster</taxon>
        <taxon>Candidatus Methanogasteraceae</taxon>
        <taxon>Candidatus Methanogaster</taxon>
    </lineage>
</organism>
<feature type="non-terminal residue" evidence="1">
    <location>
        <position position="212"/>
    </location>
</feature>
<protein>
    <submittedName>
        <fullName evidence="1">Uncharacterized protein</fullName>
    </submittedName>
</protein>
<name>A0AC61KXZ1_9EURY</name>
<evidence type="ECO:0000313" key="2">
    <source>
        <dbReference type="Proteomes" id="UP000248329"/>
    </source>
</evidence>
<reference evidence="1" key="1">
    <citation type="submission" date="2018-01" db="EMBL/GenBank/DDBJ databases">
        <authorList>
            <person name="Krukenberg V."/>
        </authorList>
    </citation>
    <scope>NUCLEOTIDE SEQUENCE</scope>
    <source>
        <strain evidence="1">E20ANME2</strain>
    </source>
</reference>
<proteinExistence type="predicted"/>
<accession>A0AC61KXZ1</accession>
<dbReference type="Proteomes" id="UP000248329">
    <property type="component" value="Unassembled WGS sequence"/>
</dbReference>
<evidence type="ECO:0000313" key="1">
    <source>
        <dbReference type="EMBL" id="PXF56286.1"/>
    </source>
</evidence>